<proteinExistence type="inferred from homology"/>
<dbReference type="PANTHER" id="PTHR24321:SF8">
    <property type="entry name" value="ESTRADIOL 17-BETA-DEHYDROGENASE 8-RELATED"/>
    <property type="match status" value="1"/>
</dbReference>
<protein>
    <submittedName>
        <fullName evidence="3">SDR family oxidoreductase</fullName>
    </submittedName>
</protein>
<dbReference type="Pfam" id="PF13561">
    <property type="entry name" value="adh_short_C2"/>
    <property type="match status" value="1"/>
</dbReference>
<gene>
    <name evidence="3" type="ORF">GLS40_13825</name>
</gene>
<dbReference type="AlphaFoldDB" id="A0A844W8F6"/>
<dbReference type="InterPro" id="IPR002347">
    <property type="entry name" value="SDR_fam"/>
</dbReference>
<keyword evidence="4" id="KW-1185">Reference proteome</keyword>
<dbReference type="InterPro" id="IPR036291">
    <property type="entry name" value="NAD(P)-bd_dom_sf"/>
</dbReference>
<organism evidence="3 4">
    <name type="scientific">Pseudooceanicola pacificus</name>
    <dbReference type="NCBI Taxonomy" id="2676438"/>
    <lineage>
        <taxon>Bacteria</taxon>
        <taxon>Pseudomonadati</taxon>
        <taxon>Pseudomonadota</taxon>
        <taxon>Alphaproteobacteria</taxon>
        <taxon>Rhodobacterales</taxon>
        <taxon>Paracoccaceae</taxon>
        <taxon>Pseudooceanicola</taxon>
    </lineage>
</organism>
<dbReference type="SUPFAM" id="SSF51735">
    <property type="entry name" value="NAD(P)-binding Rossmann-fold domains"/>
    <property type="match status" value="1"/>
</dbReference>
<sequence>MAMKRFQDRTILVTGAGSGMGRDAALRLAQDGARVLLWGRRAKPLEDLARDIQANGGTALAQVCDIADPDQIGAALDEAVGPGGRLDGVFANALHLGAFKPLAQTGPQDFSDLVAVNLIGTQQTVAQAMARMDAGSVVINASWTAHAVMPGTGAYAATKAGLIAMMRIWAVEAGPAGIRVNAISPGIILTPMADAVLDPAVSAQLSGHTPLRRNGRPGDICGTVAWLLSDDAAFVTGQEITVDGGFTLGGALR</sequence>
<accession>A0A844W8F6</accession>
<dbReference type="PRINTS" id="PR00081">
    <property type="entry name" value="GDHRDH"/>
</dbReference>
<comment type="similarity">
    <text evidence="1">Belongs to the short-chain dehydrogenases/reductases (SDR) family.</text>
</comment>
<dbReference type="PROSITE" id="PS00061">
    <property type="entry name" value="ADH_SHORT"/>
    <property type="match status" value="1"/>
</dbReference>
<comment type="caution">
    <text evidence="3">The sequence shown here is derived from an EMBL/GenBank/DDBJ whole genome shotgun (WGS) entry which is preliminary data.</text>
</comment>
<dbReference type="FunFam" id="3.40.50.720:FF:000084">
    <property type="entry name" value="Short-chain dehydrogenase reductase"/>
    <property type="match status" value="1"/>
</dbReference>
<dbReference type="Proteomes" id="UP000443843">
    <property type="component" value="Unassembled WGS sequence"/>
</dbReference>
<keyword evidence="2" id="KW-0560">Oxidoreductase</keyword>
<reference evidence="3 4" key="1">
    <citation type="submission" date="2019-11" db="EMBL/GenBank/DDBJ databases">
        <title>Pseudooceanicola pacifica sp. nov., isolated from deep-sea sediment of the Pacific Ocean.</title>
        <authorList>
            <person name="Lyu L."/>
        </authorList>
    </citation>
    <scope>NUCLEOTIDE SEQUENCE [LARGE SCALE GENOMIC DNA]</scope>
    <source>
        <strain evidence="3 4">216_PA32_1</strain>
    </source>
</reference>
<dbReference type="EMBL" id="WNXQ01000008">
    <property type="protein sequence ID" value="MWB79114.1"/>
    <property type="molecule type" value="Genomic_DNA"/>
</dbReference>
<evidence type="ECO:0000256" key="1">
    <source>
        <dbReference type="ARBA" id="ARBA00006484"/>
    </source>
</evidence>
<dbReference type="GO" id="GO:0016491">
    <property type="term" value="F:oxidoreductase activity"/>
    <property type="evidence" value="ECO:0007669"/>
    <property type="project" value="UniProtKB-KW"/>
</dbReference>
<dbReference type="PANTHER" id="PTHR24321">
    <property type="entry name" value="DEHYDROGENASES, SHORT CHAIN"/>
    <property type="match status" value="1"/>
</dbReference>
<evidence type="ECO:0000256" key="2">
    <source>
        <dbReference type="ARBA" id="ARBA00023002"/>
    </source>
</evidence>
<dbReference type="Gene3D" id="3.40.50.720">
    <property type="entry name" value="NAD(P)-binding Rossmann-like Domain"/>
    <property type="match status" value="1"/>
</dbReference>
<evidence type="ECO:0000313" key="4">
    <source>
        <dbReference type="Proteomes" id="UP000443843"/>
    </source>
</evidence>
<name>A0A844W8F6_9RHOB</name>
<dbReference type="CDD" id="cd05233">
    <property type="entry name" value="SDR_c"/>
    <property type="match status" value="1"/>
</dbReference>
<dbReference type="InterPro" id="IPR020904">
    <property type="entry name" value="Sc_DH/Rdtase_CS"/>
</dbReference>
<dbReference type="RefSeq" id="WP_160383322.1">
    <property type="nucleotide sequence ID" value="NZ_WNXQ01000008.1"/>
</dbReference>
<evidence type="ECO:0000313" key="3">
    <source>
        <dbReference type="EMBL" id="MWB79114.1"/>
    </source>
</evidence>